<comment type="similarity">
    <text evidence="1">Belongs to the zinc-containing alcohol dehydrogenase family.</text>
</comment>
<dbReference type="GO" id="GO:0016651">
    <property type="term" value="F:oxidoreductase activity, acting on NAD(P)H"/>
    <property type="evidence" value="ECO:0007669"/>
    <property type="project" value="InterPro"/>
</dbReference>
<organism evidence="5 6">
    <name type="scientific">Aspergillus terreus</name>
    <dbReference type="NCBI Taxonomy" id="33178"/>
    <lineage>
        <taxon>Eukaryota</taxon>
        <taxon>Fungi</taxon>
        <taxon>Dikarya</taxon>
        <taxon>Ascomycota</taxon>
        <taxon>Pezizomycotina</taxon>
        <taxon>Eurotiomycetes</taxon>
        <taxon>Eurotiomycetidae</taxon>
        <taxon>Eurotiales</taxon>
        <taxon>Aspergillaceae</taxon>
        <taxon>Aspergillus</taxon>
        <taxon>Aspergillus subgen. Circumdati</taxon>
    </lineage>
</organism>
<dbReference type="Pfam" id="PF08240">
    <property type="entry name" value="ADH_N"/>
    <property type="match status" value="1"/>
</dbReference>
<dbReference type="SUPFAM" id="SSF50129">
    <property type="entry name" value="GroES-like"/>
    <property type="match status" value="1"/>
</dbReference>
<reference evidence="5 6" key="1">
    <citation type="submission" date="2020-01" db="EMBL/GenBank/DDBJ databases">
        <title>Aspergillus terreus IFO 6365 whole genome shotgun sequence.</title>
        <authorList>
            <person name="Kanamasa S."/>
            <person name="Takahashi H."/>
        </authorList>
    </citation>
    <scope>NUCLEOTIDE SEQUENCE [LARGE SCALE GENOMIC DNA]</scope>
    <source>
        <strain evidence="5 6">IFO 6365</strain>
    </source>
</reference>
<dbReference type="EMBL" id="BLJY01000010">
    <property type="protein sequence ID" value="GFF19538.1"/>
    <property type="molecule type" value="Genomic_DNA"/>
</dbReference>
<accession>A0A5M3ZA01</accession>
<proteinExistence type="inferred from homology"/>
<evidence type="ECO:0000256" key="2">
    <source>
        <dbReference type="ARBA" id="ARBA00022741"/>
    </source>
</evidence>
<dbReference type="SMART" id="SM00829">
    <property type="entry name" value="PKS_ER"/>
    <property type="match status" value="1"/>
</dbReference>
<gene>
    <name evidence="5" type="ORF">ATEIFO6365_0010031100</name>
</gene>
<comment type="caution">
    <text evidence="5">The sequence shown here is derived from an EMBL/GenBank/DDBJ whole genome shotgun (WGS) entry which is preliminary data.</text>
</comment>
<protein>
    <submittedName>
        <fullName evidence="5">Oxidoreductase, zinc-binding dehydrogenase family</fullName>
    </submittedName>
</protein>
<dbReference type="InterPro" id="IPR047122">
    <property type="entry name" value="Trans-enoyl_RdTase-like"/>
</dbReference>
<dbReference type="Proteomes" id="UP000452235">
    <property type="component" value="Unassembled WGS sequence"/>
</dbReference>
<sequence>MPQLQKAVITRSPGQAEFITNRPLPALRNGYLLVRTVAVAVNPIDWKRLESTPAPEATMGHDYAGIVVAVGASVNRPFQVGDRVCGLVNGGDGTQIENGAFAEYIAVKGDVQIKIPDGVSFVDAATAGVGILSAGQCLYGPSGLGLQLPGVGQGQSDGEAVFIYGGSTASALWGMQFAKLSGYTVVTTCSPRNDDLVKSYGADVIFDYHDPKCGAKVRERTGNALKLAWDTVATAESARICSEAIGSAGGKYHALLPVPGPRDDVASAFTDAGTVTGEAFEYGPDRMVIPAMPHEFEFAVRWAGLAEKLWEEGKLRTLPVEMGHGGLEGVLEGLKMLKENKVSGRKLVYVVTETVN</sequence>
<dbReference type="SUPFAM" id="SSF51735">
    <property type="entry name" value="NAD(P)-binding Rossmann-fold domains"/>
    <property type="match status" value="1"/>
</dbReference>
<dbReference type="PANTHER" id="PTHR45348:SF2">
    <property type="entry name" value="ZINC-TYPE ALCOHOL DEHYDROGENASE-LIKE PROTEIN C2E1P3.01"/>
    <property type="match status" value="1"/>
</dbReference>
<name>A0A5M3ZA01_ASPTE</name>
<evidence type="ECO:0000313" key="6">
    <source>
        <dbReference type="Proteomes" id="UP000452235"/>
    </source>
</evidence>
<dbReference type="PANTHER" id="PTHR45348">
    <property type="entry name" value="HYPOTHETICAL OXIDOREDUCTASE (EUROFUNG)"/>
    <property type="match status" value="1"/>
</dbReference>
<keyword evidence="6" id="KW-1185">Reference proteome</keyword>
<evidence type="ECO:0000256" key="1">
    <source>
        <dbReference type="ARBA" id="ARBA00008072"/>
    </source>
</evidence>
<dbReference type="VEuPathDB" id="FungiDB:ATEG_08774"/>
<keyword evidence="2" id="KW-0547">Nucleotide-binding</keyword>
<keyword evidence="3" id="KW-0521">NADP</keyword>
<evidence type="ECO:0000256" key="4">
    <source>
        <dbReference type="ARBA" id="ARBA00023002"/>
    </source>
</evidence>
<evidence type="ECO:0000313" key="5">
    <source>
        <dbReference type="EMBL" id="GFF19538.1"/>
    </source>
</evidence>
<dbReference type="InterPro" id="IPR020843">
    <property type="entry name" value="ER"/>
</dbReference>
<dbReference type="InterPro" id="IPR013154">
    <property type="entry name" value="ADH-like_N"/>
</dbReference>
<dbReference type="Gene3D" id="3.40.50.720">
    <property type="entry name" value="NAD(P)-binding Rossmann-like Domain"/>
    <property type="match status" value="1"/>
</dbReference>
<dbReference type="GO" id="GO:0000166">
    <property type="term" value="F:nucleotide binding"/>
    <property type="evidence" value="ECO:0007669"/>
    <property type="project" value="UniProtKB-KW"/>
</dbReference>
<dbReference type="InterPro" id="IPR011032">
    <property type="entry name" value="GroES-like_sf"/>
</dbReference>
<evidence type="ECO:0000256" key="3">
    <source>
        <dbReference type="ARBA" id="ARBA00022857"/>
    </source>
</evidence>
<dbReference type="OrthoDB" id="48317at2759"/>
<dbReference type="InterPro" id="IPR036291">
    <property type="entry name" value="NAD(P)-bd_dom_sf"/>
</dbReference>
<keyword evidence="4" id="KW-0560">Oxidoreductase</keyword>
<dbReference type="Gene3D" id="3.90.180.10">
    <property type="entry name" value="Medium-chain alcohol dehydrogenases, catalytic domain"/>
    <property type="match status" value="1"/>
</dbReference>
<dbReference type="CDD" id="cd08249">
    <property type="entry name" value="enoyl_reductase_like"/>
    <property type="match status" value="1"/>
</dbReference>
<dbReference type="AlphaFoldDB" id="A0A5M3ZA01"/>